<keyword evidence="5 10" id="KW-0732">Signal</keyword>
<evidence type="ECO:0000256" key="5">
    <source>
        <dbReference type="ARBA" id="ARBA00022729"/>
    </source>
</evidence>
<keyword evidence="9" id="KW-1133">Transmembrane helix</keyword>
<feature type="transmembrane region" description="Helical" evidence="9">
    <location>
        <begin position="598"/>
        <end position="618"/>
    </location>
</feature>
<feature type="region of interest" description="Disordered" evidence="8">
    <location>
        <begin position="739"/>
        <end position="759"/>
    </location>
</feature>
<name>A0A914HQ23_GLORO</name>
<dbReference type="Gene3D" id="1.10.132.130">
    <property type="match status" value="1"/>
</dbReference>
<feature type="compositionally biased region" description="Basic residues" evidence="8">
    <location>
        <begin position="468"/>
        <end position="480"/>
    </location>
</feature>
<feature type="transmembrane region" description="Helical" evidence="9">
    <location>
        <begin position="520"/>
        <end position="541"/>
    </location>
</feature>
<evidence type="ECO:0000259" key="11">
    <source>
        <dbReference type="Pfam" id="PF20985"/>
    </source>
</evidence>
<feature type="transmembrane region" description="Helical" evidence="9">
    <location>
        <begin position="665"/>
        <end position="687"/>
    </location>
</feature>
<dbReference type="Pfam" id="PF01650">
    <property type="entry name" value="Peptidase_C13"/>
    <property type="match status" value="1"/>
</dbReference>
<keyword evidence="9" id="KW-0472">Membrane</keyword>
<feature type="chain" id="PRO_5036697883" description="legumain" evidence="10">
    <location>
        <begin position="23"/>
        <end position="1174"/>
    </location>
</feature>
<dbReference type="PANTHER" id="PTHR12000">
    <property type="entry name" value="HEMOGLOBINASE FAMILY MEMBER"/>
    <property type="match status" value="1"/>
</dbReference>
<keyword evidence="9" id="KW-0812">Transmembrane</keyword>
<feature type="compositionally biased region" description="Polar residues" evidence="8">
    <location>
        <begin position="843"/>
        <end position="854"/>
    </location>
</feature>
<dbReference type="GO" id="GO:0004197">
    <property type="term" value="F:cysteine-type endopeptidase activity"/>
    <property type="evidence" value="ECO:0007669"/>
    <property type="project" value="UniProtKB-EC"/>
</dbReference>
<reference evidence="13" key="1">
    <citation type="submission" date="2022-11" db="UniProtKB">
        <authorList>
            <consortium name="WormBaseParasite"/>
        </authorList>
    </citation>
    <scope>IDENTIFICATION</scope>
</reference>
<feature type="compositionally biased region" description="Low complexity" evidence="8">
    <location>
        <begin position="855"/>
        <end position="871"/>
    </location>
</feature>
<dbReference type="Proteomes" id="UP000887572">
    <property type="component" value="Unplaced"/>
</dbReference>
<dbReference type="FunFam" id="3.40.50.1460:FF:000006">
    <property type="entry name" value="Legumain"/>
    <property type="match status" value="1"/>
</dbReference>
<comment type="catalytic activity">
    <reaction evidence="1">
        <text>Hydrolysis of proteins and small molecule substrates at -Asn-|-Xaa- bonds.</text>
        <dbReference type="EC" id="3.4.22.34"/>
    </reaction>
</comment>
<evidence type="ECO:0000256" key="6">
    <source>
        <dbReference type="ARBA" id="ARBA00022801"/>
    </source>
</evidence>
<evidence type="ECO:0000256" key="8">
    <source>
        <dbReference type="SAM" id="MobiDB-lite"/>
    </source>
</evidence>
<feature type="compositionally biased region" description="Gly residues" evidence="8">
    <location>
        <begin position="428"/>
        <end position="437"/>
    </location>
</feature>
<dbReference type="PANTHER" id="PTHR12000:SF42">
    <property type="entry name" value="LEGUMAIN"/>
    <property type="match status" value="1"/>
</dbReference>
<feature type="region of interest" description="Disordered" evidence="8">
    <location>
        <begin position="425"/>
        <end position="488"/>
    </location>
</feature>
<keyword evidence="4" id="KW-0645">Protease</keyword>
<dbReference type="CDD" id="cd21115">
    <property type="entry name" value="legumain_C"/>
    <property type="match status" value="1"/>
</dbReference>
<evidence type="ECO:0000313" key="12">
    <source>
        <dbReference type="Proteomes" id="UP000887572"/>
    </source>
</evidence>
<dbReference type="Gene3D" id="3.40.50.1460">
    <property type="match status" value="1"/>
</dbReference>
<evidence type="ECO:0000256" key="10">
    <source>
        <dbReference type="SAM" id="SignalP"/>
    </source>
</evidence>
<feature type="region of interest" description="Disordered" evidence="8">
    <location>
        <begin position="923"/>
        <end position="962"/>
    </location>
</feature>
<dbReference type="InterPro" id="IPR001096">
    <property type="entry name" value="Peptidase_C13"/>
</dbReference>
<dbReference type="InterPro" id="IPR048501">
    <property type="entry name" value="Legum_prodom"/>
</dbReference>
<dbReference type="EC" id="3.4.22.34" evidence="3"/>
<evidence type="ECO:0000256" key="3">
    <source>
        <dbReference type="ARBA" id="ARBA00012628"/>
    </source>
</evidence>
<dbReference type="Pfam" id="PF20985">
    <property type="entry name" value="Legum_prodom"/>
    <property type="match status" value="1"/>
</dbReference>
<feature type="signal peptide" evidence="10">
    <location>
        <begin position="1"/>
        <end position="22"/>
    </location>
</feature>
<feature type="compositionally biased region" description="Basic and acidic residues" evidence="8">
    <location>
        <begin position="808"/>
        <end position="819"/>
    </location>
</feature>
<dbReference type="InterPro" id="IPR046427">
    <property type="entry name" value="Legumain_prodom_sf"/>
</dbReference>
<evidence type="ECO:0000256" key="1">
    <source>
        <dbReference type="ARBA" id="ARBA00000810"/>
    </source>
</evidence>
<feature type="compositionally biased region" description="Basic and acidic residues" evidence="8">
    <location>
        <begin position="438"/>
        <end position="452"/>
    </location>
</feature>
<dbReference type="WBParaSite" id="Gr19_v10_g2841.t1">
    <property type="protein sequence ID" value="Gr19_v10_g2841.t1"/>
    <property type="gene ID" value="Gr19_v10_g2841"/>
</dbReference>
<evidence type="ECO:0000256" key="4">
    <source>
        <dbReference type="ARBA" id="ARBA00022670"/>
    </source>
</evidence>
<feature type="compositionally biased region" description="Basic residues" evidence="8">
    <location>
        <begin position="923"/>
        <end position="934"/>
    </location>
</feature>
<dbReference type="GO" id="GO:0051603">
    <property type="term" value="P:proteolysis involved in protein catabolic process"/>
    <property type="evidence" value="ECO:0007669"/>
    <property type="project" value="TreeGrafter"/>
</dbReference>
<organism evidence="12 13">
    <name type="scientific">Globodera rostochiensis</name>
    <name type="common">Golden nematode worm</name>
    <name type="synonym">Heterodera rostochiensis</name>
    <dbReference type="NCBI Taxonomy" id="31243"/>
    <lineage>
        <taxon>Eukaryota</taxon>
        <taxon>Metazoa</taxon>
        <taxon>Ecdysozoa</taxon>
        <taxon>Nematoda</taxon>
        <taxon>Chromadorea</taxon>
        <taxon>Rhabditida</taxon>
        <taxon>Tylenchina</taxon>
        <taxon>Tylenchomorpha</taxon>
        <taxon>Tylenchoidea</taxon>
        <taxon>Heteroderidae</taxon>
        <taxon>Heteroderinae</taxon>
        <taxon>Globodera</taxon>
    </lineage>
</organism>
<feature type="domain" description="Legumain prodomain" evidence="11">
    <location>
        <begin position="338"/>
        <end position="418"/>
    </location>
</feature>
<comment type="similarity">
    <text evidence="2">Belongs to the peptidase C13 family.</text>
</comment>
<evidence type="ECO:0000313" key="13">
    <source>
        <dbReference type="WBParaSite" id="Gr19_v10_g2841.t1"/>
    </source>
</evidence>
<feature type="compositionally biased region" description="Basic residues" evidence="8">
    <location>
        <begin position="951"/>
        <end position="962"/>
    </location>
</feature>
<proteinExistence type="inferred from homology"/>
<feature type="region of interest" description="Disordered" evidence="8">
    <location>
        <begin position="800"/>
        <end position="902"/>
    </location>
</feature>
<evidence type="ECO:0000256" key="2">
    <source>
        <dbReference type="ARBA" id="ARBA00009941"/>
    </source>
</evidence>
<keyword evidence="6" id="KW-0378">Hydrolase</keyword>
<dbReference type="PRINTS" id="PR00776">
    <property type="entry name" value="HEMOGLOBNASE"/>
</dbReference>
<evidence type="ECO:0000256" key="7">
    <source>
        <dbReference type="ARBA" id="ARBA00022807"/>
    </source>
</evidence>
<evidence type="ECO:0000256" key="9">
    <source>
        <dbReference type="SAM" id="Phobius"/>
    </source>
</evidence>
<protein>
    <recommendedName>
        <fullName evidence="3">legumain</fullName>
        <ecNumber evidence="3">3.4.22.34</ecNumber>
    </recommendedName>
</protein>
<keyword evidence="12" id="KW-1185">Reference proteome</keyword>
<accession>A0A914HQ23</accession>
<feature type="transmembrane region" description="Helical" evidence="9">
    <location>
        <begin position="624"/>
        <end position="645"/>
    </location>
</feature>
<dbReference type="GO" id="GO:0006624">
    <property type="term" value="P:vacuolar protein processing"/>
    <property type="evidence" value="ECO:0007669"/>
    <property type="project" value="TreeGrafter"/>
</dbReference>
<sequence>MTSIVTFLAIFLFFNSLKVAEAADKTDGTIWAVLVAGSNGWWNYRHQADICHAWHVLVDHGVPPGQIITMMYDDIAHNKLNPYPGKLFNSPLMRDVYEGVRIDYRGDEVTPANLKAVLLGNEGAVDGKRVLKSTDKDKVFVYFSDHGAFGLIAFPYVRHQENILTVKDLTQTLQRMHAKRMYDELTFYLEACESGSMFDQKTAQQINVFAATASNAFESSWGCYCDTNITGLEYTCLGDLFSVNWMEDSDKRLFLRDETIGEQFNLVKRLTEFSHVKWFGNVRMMTANLSEFQGHLGSNRRVGAADAEKRLSPRNFKMFPSREIPFWTANSEKRKFELLEKRAFVDAQMERIERVLGRMLPQNASNGRPSPADQQGITQLECHHQVMHTFNKFCFNFSKSPYVLKYAKRLANLCEQRLLDTAQIISDGSGGGGGGTESGRKSDALRIRKSPSEEAEGMSAESGGGRCAKAKPKKRNRRREQPKGQQLCPPLSLEAMKNKYIVIRDEHSKLFGHRFLNSQLSLYLGSVQLLFCLWALTQHIWSMASLNKILYCDFSPNSTLPPLFTHVDAIIFDIGLFHNLWGISGCVAQHLDGGYGRFCWCIAHSAALLFCLPLAFVSRPKPNWLWPLLIQQSAYGVGMLILSLAALPRAAHFLGDLSNAPVKAIVFYSLGTLMNFFLLYVYWHWYWHVETLWNSARKLRRGETFTGSTTKRPIRRCSPVGGGRAPLLEVTTAGGVPIRNGAIGEGTGRMPKPTGRLPNECAVKGGGTEEHKGKIGSAEAAGHLLIVGVENARNARAVQTGAGGGHLDNNHAKVARSPDDVLGGERLQKRRRKSPSLLEGMDSGNSPNSFHSLGSTTASSIASTTTSSTTTQQKPIRKPPPPAPSPAVDASDQEKCRSHFPNHHRTTCLNELTLSPRKHLPQLHHQNHSQKRSSGRLSFSSSVKEGQILSPKRRNSRRRSIRQRNLLLGPRWRAERGIDQRSLGFGVGNGLIDLRKTETLNWRSKLWTGTTEKPDIAGRDNLGQTLSNGWTPSMHQFNQKRTSESSTTTWFNEQFASGRDGTGKGQQQLVVGELVGQSHTQRRPKTFIEFPPIRRNYFRKKKVAPIACAVRLLPSGDVWPLRHFYAIFGTSRLTESDRQLVQSLYPPKSSKLLIVQQIIRPNLNSPPNQSFCEA</sequence>
<keyword evidence="7" id="KW-0788">Thiol protease</keyword>
<dbReference type="GO" id="GO:0005773">
    <property type="term" value="C:vacuole"/>
    <property type="evidence" value="ECO:0007669"/>
    <property type="project" value="GOC"/>
</dbReference>
<dbReference type="AlphaFoldDB" id="A0A914HQ23"/>